<feature type="compositionally biased region" description="Low complexity" evidence="1">
    <location>
        <begin position="184"/>
        <end position="202"/>
    </location>
</feature>
<dbReference type="EMBL" id="QEOB01000002">
    <property type="protein sequence ID" value="PVX86264.1"/>
    <property type="molecule type" value="Genomic_DNA"/>
</dbReference>
<proteinExistence type="predicted"/>
<feature type="compositionally biased region" description="Basic residues" evidence="1">
    <location>
        <begin position="215"/>
        <end position="234"/>
    </location>
</feature>
<gene>
    <name evidence="2" type="ORF">C7402_102100</name>
</gene>
<evidence type="ECO:0000313" key="3">
    <source>
        <dbReference type="Proteomes" id="UP000245712"/>
    </source>
</evidence>
<comment type="caution">
    <text evidence="2">The sequence shown here is derived from an EMBL/GenBank/DDBJ whole genome shotgun (WGS) entry which is preliminary data.</text>
</comment>
<feature type="compositionally biased region" description="Basic and acidic residues" evidence="1">
    <location>
        <begin position="268"/>
        <end position="278"/>
    </location>
</feature>
<evidence type="ECO:0000256" key="1">
    <source>
        <dbReference type="SAM" id="MobiDB-lite"/>
    </source>
</evidence>
<accession>A0ABX5KYV0</accession>
<feature type="compositionally biased region" description="Basic residues" evidence="1">
    <location>
        <begin position="241"/>
        <end position="257"/>
    </location>
</feature>
<sequence>MQVGNVRRDSPNDYRKAQLLITAAATSDFRQRISVARTRRAVFPLVTYVDGTIACTGRRLRPGATRTTTGKSSTTAYESERFDESFASGPPDFHRLRGGDVQTGLVLCRKAKARVVCSFAMVGVEDGVDEVMRRPSQSRGACVWRVRVRRIRVGRHAVPRSVIEETWYSDISIIAGATAPPPSSSAQTPPATQQTPSASQAPRVAHNAASPHTTRSPRSRYNRARRDRCQRRWRWQPPRSTHWRKHKADSPLRRRSQKKQDNIGACERTPESQQKDSRGAATVPWPSSATRPTAVRR</sequence>
<protein>
    <submittedName>
        <fullName evidence="2">Uncharacterized protein</fullName>
    </submittedName>
</protein>
<evidence type="ECO:0000313" key="2">
    <source>
        <dbReference type="EMBL" id="PVX86264.1"/>
    </source>
</evidence>
<reference evidence="2 3" key="1">
    <citation type="submission" date="2018-05" db="EMBL/GenBank/DDBJ databases">
        <title>Genomic Encyclopedia of Type Strains, Phase IV (KMG-V): Genome sequencing to study the core and pangenomes of soil and plant-associated prokaryotes.</title>
        <authorList>
            <person name="Whitman W."/>
        </authorList>
    </citation>
    <scope>NUCLEOTIDE SEQUENCE [LARGE SCALE GENOMIC DNA]</scope>
    <source>
        <strain evidence="2 3">SCZa-39</strain>
    </source>
</reference>
<organism evidence="2 3">
    <name type="scientific">Paraburkholderia unamae</name>
    <dbReference type="NCBI Taxonomy" id="219649"/>
    <lineage>
        <taxon>Bacteria</taxon>
        <taxon>Pseudomonadati</taxon>
        <taxon>Pseudomonadota</taxon>
        <taxon>Betaproteobacteria</taxon>
        <taxon>Burkholderiales</taxon>
        <taxon>Burkholderiaceae</taxon>
        <taxon>Paraburkholderia</taxon>
    </lineage>
</organism>
<dbReference type="Proteomes" id="UP000245712">
    <property type="component" value="Unassembled WGS sequence"/>
</dbReference>
<keyword evidence="3" id="KW-1185">Reference proteome</keyword>
<feature type="region of interest" description="Disordered" evidence="1">
    <location>
        <begin position="178"/>
        <end position="297"/>
    </location>
</feature>
<name>A0ABX5KYV0_9BURK</name>